<accession>A0A1V9XMW5</accession>
<organism evidence="4 5">
    <name type="scientific">Tropilaelaps mercedesae</name>
    <dbReference type="NCBI Taxonomy" id="418985"/>
    <lineage>
        <taxon>Eukaryota</taxon>
        <taxon>Metazoa</taxon>
        <taxon>Ecdysozoa</taxon>
        <taxon>Arthropoda</taxon>
        <taxon>Chelicerata</taxon>
        <taxon>Arachnida</taxon>
        <taxon>Acari</taxon>
        <taxon>Parasitiformes</taxon>
        <taxon>Mesostigmata</taxon>
        <taxon>Gamasina</taxon>
        <taxon>Dermanyssoidea</taxon>
        <taxon>Laelapidae</taxon>
        <taxon>Tropilaelaps</taxon>
    </lineage>
</organism>
<reference evidence="4 5" key="1">
    <citation type="journal article" date="2017" name="Gigascience">
        <title>Draft genome of the honey bee ectoparasitic mite, Tropilaelaps mercedesae, is shaped by the parasitic life history.</title>
        <authorList>
            <person name="Dong X."/>
            <person name="Armstrong S.D."/>
            <person name="Xia D."/>
            <person name="Makepeace B.L."/>
            <person name="Darby A.C."/>
            <person name="Kadowaki T."/>
        </authorList>
    </citation>
    <scope>NUCLEOTIDE SEQUENCE [LARGE SCALE GENOMIC DNA]</scope>
    <source>
        <strain evidence="4">Wuxi-XJTLU</strain>
    </source>
</reference>
<sequence length="207" mass="23482">MNRESVLFFSGRIPLEVAQLSNHLQTIDRPTFRGMVKLLITEFEGRDVTPQMYSRLRVTSKDPQAFDGAFSGLHRLIRAAVNRDPVELTPEEFKKDLQQLKISNDFANDLTNAVLGGRSQELQKAAREAQPKFDGLEKVDYKIDVTVTSDSSNGYKRWTPYIILSLKTTSGEMLSGEVSIEEFHRLRHGVAQALKLVDVMENRLEGR</sequence>
<dbReference type="Proteomes" id="UP000192247">
    <property type="component" value="Unassembled WGS sequence"/>
</dbReference>
<dbReference type="AlphaFoldDB" id="A0A1V9XMW5"/>
<dbReference type="PROSITE" id="PS51269">
    <property type="entry name" value="COMM"/>
    <property type="match status" value="1"/>
</dbReference>
<dbReference type="PANTHER" id="PTHR15666:SF1">
    <property type="entry name" value="COMM DOMAIN-CONTAINING PROTEIN 5"/>
    <property type="match status" value="1"/>
</dbReference>
<dbReference type="STRING" id="418985.A0A1V9XMW5"/>
<name>A0A1V9XMW5_9ACAR</name>
<dbReference type="GO" id="GO:0005634">
    <property type="term" value="C:nucleus"/>
    <property type="evidence" value="ECO:0007669"/>
    <property type="project" value="TreeGrafter"/>
</dbReference>
<evidence type="ECO:0000259" key="3">
    <source>
        <dbReference type="PROSITE" id="PS51269"/>
    </source>
</evidence>
<dbReference type="InParanoid" id="A0A1V9XMW5"/>
<feature type="domain" description="COMM" evidence="3">
    <location>
        <begin position="135"/>
        <end position="201"/>
    </location>
</feature>
<keyword evidence="5" id="KW-1185">Reference proteome</keyword>
<proteinExistence type="inferred from homology"/>
<dbReference type="PANTHER" id="PTHR15666">
    <property type="entry name" value="COMM DOMAIN CONTAINING PROTEIN 5"/>
    <property type="match status" value="1"/>
</dbReference>
<gene>
    <name evidence="4" type="ORF">BIW11_08829</name>
</gene>
<dbReference type="InterPro" id="IPR017920">
    <property type="entry name" value="COMM"/>
</dbReference>
<comment type="caution">
    <text evidence="4">The sequence shown here is derived from an EMBL/GenBank/DDBJ whole genome shotgun (WGS) entry which is preliminary data.</text>
</comment>
<dbReference type="Pfam" id="PF07258">
    <property type="entry name" value="COMM_domain"/>
    <property type="match status" value="1"/>
</dbReference>
<dbReference type="InterPro" id="IPR037357">
    <property type="entry name" value="COMMD5"/>
</dbReference>
<dbReference type="OrthoDB" id="203754at2759"/>
<dbReference type="EMBL" id="MNPL01007323">
    <property type="protein sequence ID" value="OQR74816.1"/>
    <property type="molecule type" value="Genomic_DNA"/>
</dbReference>
<evidence type="ECO:0000256" key="2">
    <source>
        <dbReference type="ARBA" id="ARBA00093452"/>
    </source>
</evidence>
<comment type="similarity">
    <text evidence="2">Belongs to the COMM domain-containing protein 5 family.</text>
</comment>
<evidence type="ECO:0000313" key="4">
    <source>
        <dbReference type="EMBL" id="OQR74816.1"/>
    </source>
</evidence>
<protein>
    <recommendedName>
        <fullName evidence="1">COMM domain-containing protein 5</fullName>
    </recommendedName>
</protein>
<evidence type="ECO:0000256" key="1">
    <source>
        <dbReference type="ARBA" id="ARBA00016556"/>
    </source>
</evidence>
<evidence type="ECO:0000313" key="5">
    <source>
        <dbReference type="Proteomes" id="UP000192247"/>
    </source>
</evidence>